<feature type="region of interest" description="Disordered" evidence="1">
    <location>
        <begin position="255"/>
        <end position="315"/>
    </location>
</feature>
<organism evidence="3 4">
    <name type="scientific">Xylaria bambusicola</name>
    <dbReference type="NCBI Taxonomy" id="326684"/>
    <lineage>
        <taxon>Eukaryota</taxon>
        <taxon>Fungi</taxon>
        <taxon>Dikarya</taxon>
        <taxon>Ascomycota</taxon>
        <taxon>Pezizomycotina</taxon>
        <taxon>Sordariomycetes</taxon>
        <taxon>Xylariomycetidae</taxon>
        <taxon>Xylariales</taxon>
        <taxon>Xylariaceae</taxon>
        <taxon>Xylaria</taxon>
    </lineage>
</organism>
<proteinExistence type="predicted"/>
<evidence type="ECO:0000313" key="3">
    <source>
        <dbReference type="EMBL" id="KAK5628927.1"/>
    </source>
</evidence>
<feature type="signal peptide" evidence="2">
    <location>
        <begin position="1"/>
        <end position="26"/>
    </location>
</feature>
<dbReference type="Proteomes" id="UP001305414">
    <property type="component" value="Unassembled WGS sequence"/>
</dbReference>
<feature type="compositionally biased region" description="Polar residues" evidence="1">
    <location>
        <begin position="134"/>
        <end position="144"/>
    </location>
</feature>
<evidence type="ECO:0008006" key="5">
    <source>
        <dbReference type="Google" id="ProtNLM"/>
    </source>
</evidence>
<reference evidence="3 4" key="1">
    <citation type="submission" date="2023-10" db="EMBL/GenBank/DDBJ databases">
        <title>Draft genome sequence of Xylaria bambusicola isolate GMP-LS, the root and basal stem rot pathogen of sugarcane in Indonesia.</title>
        <authorList>
            <person name="Selvaraj P."/>
            <person name="Muralishankar V."/>
            <person name="Muruganantham S."/>
            <person name="Sp S."/>
            <person name="Haryani S."/>
            <person name="Lau K.J.X."/>
            <person name="Naqvi N.I."/>
        </authorList>
    </citation>
    <scope>NUCLEOTIDE SEQUENCE [LARGE SCALE GENOMIC DNA]</scope>
    <source>
        <strain evidence="3">GMP-LS</strain>
    </source>
</reference>
<keyword evidence="2" id="KW-0732">Signal</keyword>
<sequence length="459" mass="47844">MRVPRAFFSLPSSLLLLLATQLHARADSSNNNNNKDELQTLPTAVRKMSLDEGEKFMPEYYAFAPADFYAEGAQAPMRLKARGVGALVLTPEEEALLTRNSSAALMFRPPFPRHYHYQDVEASRIRESRKNRQNTKNQRMQSSEGSWSLYRRAIDVLAHLQGRDFNCPSGTHVCSNISEPNYCCTDGTTCFVVENAPDAGNVGCCPDGQNCGGSVAQCADGNTACPADEGGGCCIPGFVCADIGCVQTVSSTTSTTSRSTTMTTSTPASTSTPTTSSQSTISPPTMTTTTSEEESPSVSGTGLPPVRPTSSTPTTTGNSDYCPTGFYACVASAGSGCCRTGRDCSTTSCPPVVSTTVVTNGATVVVPLTDAQAAPTTTATCASGWFLCGANAGPVSGCCPNGYMCGTASCTISAATATVTVQKVLPGNAAGGLRVMRKEGAISLAIVALGWFVLPWANS</sequence>
<evidence type="ECO:0000256" key="1">
    <source>
        <dbReference type="SAM" id="MobiDB-lite"/>
    </source>
</evidence>
<dbReference type="PANTHER" id="PTHR39599">
    <property type="entry name" value="GPI-ANCHORED PROTEIN (EUROFUNG)-RELATED-RELATED"/>
    <property type="match status" value="1"/>
</dbReference>
<evidence type="ECO:0000256" key="2">
    <source>
        <dbReference type="SAM" id="SignalP"/>
    </source>
</evidence>
<feature type="region of interest" description="Disordered" evidence="1">
    <location>
        <begin position="122"/>
        <end position="144"/>
    </location>
</feature>
<dbReference type="EMBL" id="JAWHQM010000010">
    <property type="protein sequence ID" value="KAK5628927.1"/>
    <property type="molecule type" value="Genomic_DNA"/>
</dbReference>
<feature type="chain" id="PRO_5042897459" description="GPI anchored protein" evidence="2">
    <location>
        <begin position="27"/>
        <end position="459"/>
    </location>
</feature>
<gene>
    <name evidence="3" type="ORF">RRF57_004643</name>
</gene>
<keyword evidence="4" id="KW-1185">Reference proteome</keyword>
<name>A0AAN7Z4I7_9PEZI</name>
<dbReference type="PANTHER" id="PTHR39599:SF2">
    <property type="entry name" value="ANCHORED PROTEIN, PUTATIVE (AFU_ORTHOLOGUE AFUA_1G09650)-RELATED"/>
    <property type="match status" value="1"/>
</dbReference>
<dbReference type="AlphaFoldDB" id="A0AAN7Z4I7"/>
<protein>
    <recommendedName>
        <fullName evidence="5">GPI anchored protein</fullName>
    </recommendedName>
</protein>
<accession>A0AAN7Z4I7</accession>
<comment type="caution">
    <text evidence="3">The sequence shown here is derived from an EMBL/GenBank/DDBJ whole genome shotgun (WGS) entry which is preliminary data.</text>
</comment>
<feature type="compositionally biased region" description="Low complexity" evidence="1">
    <location>
        <begin position="255"/>
        <end position="301"/>
    </location>
</feature>
<evidence type="ECO:0000313" key="4">
    <source>
        <dbReference type="Proteomes" id="UP001305414"/>
    </source>
</evidence>